<dbReference type="Gene3D" id="3.50.30.50">
    <property type="entry name" value="Putative cyclase"/>
    <property type="match status" value="1"/>
</dbReference>
<keyword evidence="3" id="KW-1185">Reference proteome</keyword>
<dbReference type="EMBL" id="JAULSX010000001">
    <property type="protein sequence ID" value="KAK3499335.1"/>
    <property type="molecule type" value="Genomic_DNA"/>
</dbReference>
<evidence type="ECO:0008006" key="4">
    <source>
        <dbReference type="Google" id="ProtNLM"/>
    </source>
</evidence>
<reference evidence="2 3" key="1">
    <citation type="journal article" date="2023" name="Mol. Phylogenet. Evol.">
        <title>Genome-scale phylogeny and comparative genomics of the fungal order Sordariales.</title>
        <authorList>
            <person name="Hensen N."/>
            <person name="Bonometti L."/>
            <person name="Westerberg I."/>
            <person name="Brannstrom I.O."/>
            <person name="Guillou S."/>
            <person name="Cros-Aarteil S."/>
            <person name="Calhoun S."/>
            <person name="Haridas S."/>
            <person name="Kuo A."/>
            <person name="Mondo S."/>
            <person name="Pangilinan J."/>
            <person name="Riley R."/>
            <person name="LaButti K."/>
            <person name="Andreopoulos B."/>
            <person name="Lipzen A."/>
            <person name="Chen C."/>
            <person name="Yan M."/>
            <person name="Daum C."/>
            <person name="Ng V."/>
            <person name="Clum A."/>
            <person name="Steindorff A."/>
            <person name="Ohm R.A."/>
            <person name="Martin F."/>
            <person name="Silar P."/>
            <person name="Natvig D.O."/>
            <person name="Lalanne C."/>
            <person name="Gautier V."/>
            <person name="Ament-Velasquez S.L."/>
            <person name="Kruys A."/>
            <person name="Hutchinson M.I."/>
            <person name="Powell A.J."/>
            <person name="Barry K."/>
            <person name="Miller A.N."/>
            <person name="Grigoriev I.V."/>
            <person name="Debuchy R."/>
            <person name="Gladieux P."/>
            <person name="Hiltunen Thoren M."/>
            <person name="Johannesson H."/>
        </authorList>
    </citation>
    <scope>NUCLEOTIDE SEQUENCE [LARGE SCALE GENOMIC DNA]</scope>
    <source>
        <strain evidence="2 3">FGSC 10403</strain>
    </source>
</reference>
<dbReference type="GO" id="GO:0019441">
    <property type="term" value="P:L-tryptophan catabolic process to kynurenine"/>
    <property type="evidence" value="ECO:0007669"/>
    <property type="project" value="InterPro"/>
</dbReference>
<dbReference type="SUPFAM" id="SSF102198">
    <property type="entry name" value="Putative cyclase"/>
    <property type="match status" value="1"/>
</dbReference>
<dbReference type="GeneID" id="87870243"/>
<name>A0AAJ0IFA7_9PEZI</name>
<dbReference type="PANTHER" id="PTHR34861:SF11">
    <property type="entry name" value="CYCLASE"/>
    <property type="match status" value="1"/>
</dbReference>
<evidence type="ECO:0000313" key="3">
    <source>
        <dbReference type="Proteomes" id="UP001285908"/>
    </source>
</evidence>
<accession>A0AAJ0IFA7</accession>
<comment type="similarity">
    <text evidence="1">Belongs to the Cyclase 1 superfamily.</text>
</comment>
<organism evidence="2 3">
    <name type="scientific">Neurospora hispaniola</name>
    <dbReference type="NCBI Taxonomy" id="588809"/>
    <lineage>
        <taxon>Eukaryota</taxon>
        <taxon>Fungi</taxon>
        <taxon>Dikarya</taxon>
        <taxon>Ascomycota</taxon>
        <taxon>Pezizomycotina</taxon>
        <taxon>Sordariomycetes</taxon>
        <taxon>Sordariomycetidae</taxon>
        <taxon>Sordariales</taxon>
        <taxon>Sordariaceae</taxon>
        <taxon>Neurospora</taxon>
    </lineage>
</organism>
<dbReference type="InterPro" id="IPR007325">
    <property type="entry name" value="KFase/CYL"/>
</dbReference>
<gene>
    <name evidence="2" type="ORF">B0T23DRAFT_15522</name>
</gene>
<protein>
    <recommendedName>
        <fullName evidence="4">Cyclase</fullName>
    </recommendedName>
</protein>
<dbReference type="AlphaFoldDB" id="A0AAJ0IFA7"/>
<dbReference type="InterPro" id="IPR037175">
    <property type="entry name" value="KFase_sf"/>
</dbReference>
<comment type="caution">
    <text evidence="2">The sequence shown here is derived from an EMBL/GenBank/DDBJ whole genome shotgun (WGS) entry which is preliminary data.</text>
</comment>
<dbReference type="Pfam" id="PF04199">
    <property type="entry name" value="Cyclase"/>
    <property type="match status" value="1"/>
</dbReference>
<dbReference type="RefSeq" id="XP_062696968.1">
    <property type="nucleotide sequence ID" value="XM_062832621.1"/>
</dbReference>
<evidence type="ECO:0000313" key="2">
    <source>
        <dbReference type="EMBL" id="KAK3499335.1"/>
    </source>
</evidence>
<dbReference type="PANTHER" id="PTHR34861">
    <property type="match status" value="1"/>
</dbReference>
<proteinExistence type="inferred from homology"/>
<dbReference type="Proteomes" id="UP001285908">
    <property type="component" value="Unassembled WGS sequence"/>
</dbReference>
<evidence type="ECO:0000256" key="1">
    <source>
        <dbReference type="ARBA" id="ARBA00007865"/>
    </source>
</evidence>
<dbReference type="GO" id="GO:0004061">
    <property type="term" value="F:arylformamidase activity"/>
    <property type="evidence" value="ECO:0007669"/>
    <property type="project" value="InterPro"/>
</dbReference>
<sequence>MAGNSAAIKLNENGIPDFDALPLRKGDPKYSAWGLYGDEDELGTLNRLTDERVAEAAKNEIKTGLRISLNWPLNAQKDSGFFNRKLFHQDLFAKPPRCVNDDIWTFNTQVSSQWDGLRHYAYQKEKKFYNGVTMEDIHAEGSEVNGIQAWAQKGIVGRGILVDHHSWRLEQIISKKPNPDPRLVNFDHFATTPIPLEDIHACLESQGTEIKFGDILFIRSGWIQTHQTLSSTSPSLLSSHQSHNPPSFCGLEPSVPLFRFLWSNFSAVAGDQPSLECWPPLATRDPVNYGDELSLHEVMLAGWGMPIGELFDLEELARECRDRKRWSFFVVSEVCNVKGGVASPPNALAIF</sequence>